<gene>
    <name evidence="1" type="ORF">UFOVP1195_33</name>
    <name evidence="2" type="ORF">UFOVP1288_33</name>
    <name evidence="3" type="ORF">UFOVP1409_33</name>
</gene>
<dbReference type="EMBL" id="LR797352">
    <property type="protein sequence ID" value="CAB4204962.1"/>
    <property type="molecule type" value="Genomic_DNA"/>
</dbReference>
<sequence length="64" mass="7633">MYVEQVEYEVNWKAFKRGSSIMIPCLSFHKARNTVRPVFKRLGYKVLYKGVIEDGVRGLRIWRL</sequence>
<accession>A0A6J5S886</accession>
<organism evidence="3">
    <name type="scientific">uncultured Caudovirales phage</name>
    <dbReference type="NCBI Taxonomy" id="2100421"/>
    <lineage>
        <taxon>Viruses</taxon>
        <taxon>Duplodnaviria</taxon>
        <taxon>Heunggongvirae</taxon>
        <taxon>Uroviricota</taxon>
        <taxon>Caudoviricetes</taxon>
        <taxon>Peduoviridae</taxon>
        <taxon>Maltschvirus</taxon>
        <taxon>Maltschvirus maltsch</taxon>
    </lineage>
</organism>
<dbReference type="EMBL" id="LR797238">
    <property type="protein sequence ID" value="CAB4195697.1"/>
    <property type="molecule type" value="Genomic_DNA"/>
</dbReference>
<evidence type="ECO:0000313" key="3">
    <source>
        <dbReference type="EMBL" id="CAB4204962.1"/>
    </source>
</evidence>
<evidence type="ECO:0000313" key="2">
    <source>
        <dbReference type="EMBL" id="CAB4195697.1"/>
    </source>
</evidence>
<reference evidence="3" key="1">
    <citation type="submission" date="2020-05" db="EMBL/GenBank/DDBJ databases">
        <authorList>
            <person name="Chiriac C."/>
            <person name="Salcher M."/>
            <person name="Ghai R."/>
            <person name="Kavagutti S V."/>
        </authorList>
    </citation>
    <scope>NUCLEOTIDE SEQUENCE</scope>
</reference>
<proteinExistence type="predicted"/>
<name>A0A6J5S886_9CAUD</name>
<evidence type="ECO:0000313" key="1">
    <source>
        <dbReference type="EMBL" id="CAB4190062.1"/>
    </source>
</evidence>
<dbReference type="EMBL" id="LR797149">
    <property type="protein sequence ID" value="CAB4190062.1"/>
    <property type="molecule type" value="Genomic_DNA"/>
</dbReference>
<protein>
    <submittedName>
        <fullName evidence="3">Uncharacterized protein</fullName>
    </submittedName>
</protein>